<feature type="domain" description="LysM" evidence="3">
    <location>
        <begin position="44"/>
        <end position="88"/>
    </location>
</feature>
<dbReference type="InterPro" id="IPR050570">
    <property type="entry name" value="Cell_wall_metabolism_enzyme"/>
</dbReference>
<dbReference type="CDD" id="cd00118">
    <property type="entry name" value="LysM"/>
    <property type="match status" value="1"/>
</dbReference>
<dbReference type="EMBL" id="CP011568">
    <property type="protein sequence ID" value="AKJ68973.1"/>
    <property type="molecule type" value="Genomic_DNA"/>
</dbReference>
<dbReference type="STRING" id="445709.ABW99_12910"/>
<accession>A0A0G3EPI7</accession>
<keyword evidence="5" id="KW-1185">Reference proteome</keyword>
<dbReference type="Gene3D" id="2.70.70.10">
    <property type="entry name" value="Glucose Permease (Domain IIA)"/>
    <property type="match status" value="1"/>
</dbReference>
<dbReference type="SUPFAM" id="SSF51261">
    <property type="entry name" value="Duplicated hybrid motif"/>
    <property type="match status" value="1"/>
</dbReference>
<dbReference type="PANTHER" id="PTHR21666:SF263">
    <property type="entry name" value="MUREIN HYDROLASE ACTIVATOR NLPD"/>
    <property type="match status" value="1"/>
</dbReference>
<dbReference type="Pfam" id="PF01476">
    <property type="entry name" value="LysM"/>
    <property type="match status" value="1"/>
</dbReference>
<dbReference type="InterPro" id="IPR011055">
    <property type="entry name" value="Dup_hybrid_motif"/>
</dbReference>
<dbReference type="InterPro" id="IPR016047">
    <property type="entry name" value="M23ase_b-sheet_dom"/>
</dbReference>
<dbReference type="CDD" id="cd12797">
    <property type="entry name" value="M23_peptidase"/>
    <property type="match status" value="1"/>
</dbReference>
<evidence type="ECO:0000256" key="2">
    <source>
        <dbReference type="SAM" id="SignalP"/>
    </source>
</evidence>
<dbReference type="AlphaFoldDB" id="A0A0G3EPI7"/>
<evidence type="ECO:0000313" key="5">
    <source>
        <dbReference type="Proteomes" id="UP000036700"/>
    </source>
</evidence>
<comment type="similarity">
    <text evidence="1">Belongs to the E.coli NlpD/Haemophilus LppB family.</text>
</comment>
<dbReference type="SMART" id="SM00257">
    <property type="entry name" value="LysM"/>
    <property type="match status" value="1"/>
</dbReference>
<dbReference type="GO" id="GO:0032153">
    <property type="term" value="C:cell division site"/>
    <property type="evidence" value="ECO:0007669"/>
    <property type="project" value="TreeGrafter"/>
</dbReference>
<dbReference type="PANTHER" id="PTHR21666">
    <property type="entry name" value="PEPTIDASE-RELATED"/>
    <property type="match status" value="1"/>
</dbReference>
<dbReference type="GO" id="GO:0009279">
    <property type="term" value="C:cell outer membrane"/>
    <property type="evidence" value="ECO:0007669"/>
    <property type="project" value="TreeGrafter"/>
</dbReference>
<evidence type="ECO:0000313" key="4">
    <source>
        <dbReference type="EMBL" id="AKJ68973.1"/>
    </source>
</evidence>
<reference evidence="5" key="1">
    <citation type="submission" date="2015-06" db="EMBL/GenBank/DDBJ databases">
        <authorList>
            <person name="Lim Y.L."/>
            <person name="Ee R."/>
            <person name="Yong D."/>
            <person name="How K.Y."/>
            <person name="Yin W.F."/>
            <person name="Chan K.G."/>
        </authorList>
    </citation>
    <scope>NUCLEOTIDE SEQUENCE [LARGE SCALE GENOMIC DNA]</scope>
    <source>
        <strain evidence="5">DSM 25325</strain>
    </source>
</reference>
<dbReference type="PATRIC" id="fig|445709.3.peg.2738"/>
<dbReference type="Proteomes" id="UP000036700">
    <property type="component" value="Chromosome"/>
</dbReference>
<sequence length="238" mass="25069">MISAAPLHTRAPLSRARRRLTLLLLPALLAACASAPSGGPVGDGYYRVRSGDTLGKIAQTYRQSVTNLTRWNNLSNPNRIDVGQVLRVAPPVGASGAVSTQTVAPAAASDNTSAPASSIALRWPAQGPVIARFNGTSNKGIDIGGQLGQPVVAAAAGKVVYAGNGLRGYGNLVMLKHSGGFLTAYAHNRVILVKEGQYVAQGQQIAEMGNTDSQRVQLHFELRQQGKPLDPLRYLPSR</sequence>
<dbReference type="InterPro" id="IPR018392">
    <property type="entry name" value="LysM"/>
</dbReference>
<dbReference type="OrthoDB" id="9795421at2"/>
<dbReference type="KEGG" id="ptx:ABW99_12910"/>
<keyword evidence="2" id="KW-0732">Signal</keyword>
<protein>
    <submittedName>
        <fullName evidence="4">Peptidase</fullName>
    </submittedName>
</protein>
<dbReference type="Gene3D" id="3.10.350.10">
    <property type="entry name" value="LysM domain"/>
    <property type="match status" value="1"/>
</dbReference>
<feature type="signal peptide" evidence="2">
    <location>
        <begin position="1"/>
        <end position="35"/>
    </location>
</feature>
<dbReference type="InterPro" id="IPR036779">
    <property type="entry name" value="LysM_dom_sf"/>
</dbReference>
<dbReference type="RefSeq" id="WP_047214870.1">
    <property type="nucleotide sequence ID" value="NZ_CP011568.3"/>
</dbReference>
<dbReference type="GO" id="GO:0004222">
    <property type="term" value="F:metalloendopeptidase activity"/>
    <property type="evidence" value="ECO:0007669"/>
    <property type="project" value="TreeGrafter"/>
</dbReference>
<gene>
    <name evidence="4" type="ORF">ABW99_12910</name>
</gene>
<evidence type="ECO:0000259" key="3">
    <source>
        <dbReference type="PROSITE" id="PS51782"/>
    </source>
</evidence>
<name>A0A0G3EPI7_9BURK</name>
<evidence type="ECO:0000256" key="1">
    <source>
        <dbReference type="ARBA" id="ARBA00038420"/>
    </source>
</evidence>
<dbReference type="Pfam" id="PF01551">
    <property type="entry name" value="Peptidase_M23"/>
    <property type="match status" value="1"/>
</dbReference>
<proteinExistence type="inferred from homology"/>
<dbReference type="PROSITE" id="PS51782">
    <property type="entry name" value="LYSM"/>
    <property type="match status" value="1"/>
</dbReference>
<feature type="chain" id="PRO_5002553528" evidence="2">
    <location>
        <begin position="36"/>
        <end position="238"/>
    </location>
</feature>
<organism evidence="4 5">
    <name type="scientific">Pandoraea thiooxydans</name>
    <dbReference type="NCBI Taxonomy" id="445709"/>
    <lineage>
        <taxon>Bacteria</taxon>
        <taxon>Pseudomonadati</taxon>
        <taxon>Pseudomonadota</taxon>
        <taxon>Betaproteobacteria</taxon>
        <taxon>Burkholderiales</taxon>
        <taxon>Burkholderiaceae</taxon>
        <taxon>Pandoraea</taxon>
    </lineage>
</organism>